<dbReference type="Proteomes" id="UP001152795">
    <property type="component" value="Unassembled WGS sequence"/>
</dbReference>
<evidence type="ECO:0000313" key="4">
    <source>
        <dbReference type="EMBL" id="CAB4001909.1"/>
    </source>
</evidence>
<dbReference type="Gene3D" id="3.30.2450.30">
    <property type="match status" value="1"/>
</dbReference>
<dbReference type="InterPro" id="IPR006628">
    <property type="entry name" value="PUR-bd_fam"/>
</dbReference>
<dbReference type="PANTHER" id="PTHR12611">
    <property type="entry name" value="PUR-TRANSCRIPTIONAL ACTIVATOR"/>
    <property type="match status" value="1"/>
</dbReference>
<dbReference type="AlphaFoldDB" id="A0A7D9E610"/>
<dbReference type="GO" id="GO:0005634">
    <property type="term" value="C:nucleus"/>
    <property type="evidence" value="ECO:0007669"/>
    <property type="project" value="TreeGrafter"/>
</dbReference>
<dbReference type="Gene3D" id="3.10.450.700">
    <property type="match status" value="1"/>
</dbReference>
<protein>
    <submittedName>
        <fullName evidence="4">Uncharacterized protein</fullName>
    </submittedName>
</protein>
<organism evidence="4 5">
    <name type="scientific">Paramuricea clavata</name>
    <name type="common">Red gorgonian</name>
    <name type="synonym">Violescent sea-whip</name>
    <dbReference type="NCBI Taxonomy" id="317549"/>
    <lineage>
        <taxon>Eukaryota</taxon>
        <taxon>Metazoa</taxon>
        <taxon>Cnidaria</taxon>
        <taxon>Anthozoa</taxon>
        <taxon>Octocorallia</taxon>
        <taxon>Malacalcyonacea</taxon>
        <taxon>Plexauridae</taxon>
        <taxon>Paramuricea</taxon>
    </lineage>
</organism>
<name>A0A7D9E610_PARCT</name>
<proteinExistence type="inferred from homology"/>
<evidence type="ECO:0000256" key="2">
    <source>
        <dbReference type="ARBA" id="ARBA00023125"/>
    </source>
</evidence>
<comment type="caution">
    <text evidence="4">The sequence shown here is derived from an EMBL/GenBank/DDBJ whole genome shotgun (WGS) entry which is preliminary data.</text>
</comment>
<dbReference type="Pfam" id="PF04845">
    <property type="entry name" value="PurA"/>
    <property type="match status" value="1"/>
</dbReference>
<dbReference type="GO" id="GO:0032422">
    <property type="term" value="F:purine-rich negative regulatory element binding"/>
    <property type="evidence" value="ECO:0007669"/>
    <property type="project" value="InterPro"/>
</dbReference>
<keyword evidence="2" id="KW-0238">DNA-binding</keyword>
<feature type="compositionally biased region" description="Basic and acidic residues" evidence="3">
    <location>
        <begin position="109"/>
        <end position="130"/>
    </location>
</feature>
<dbReference type="PANTHER" id="PTHR12611:SF0">
    <property type="entry name" value="PURINE-RICH BINDING PROTEIN-ALPHA, ISOFORM B"/>
    <property type="match status" value="1"/>
</dbReference>
<sequence length="267" mass="30592">MAEDGETVMQEDSGSQDGKGDSRGEGAGRFSGYSDNKELSSKSLKIQNKVYYMDVKENRRGRFLKITEIPPSRMKSRLMIPMSFVPEVKEKLTAFAEFYASLDPAGEATGRDDDQLGSKPLKSDHLQRNNRRYHFDLKQNKRGYFLKVAQPVWSSNPNTNRLAIPAQGIADIRNSLSEILDEFGTDEEEDELNLPEAKEVRVEQKRFYFDVGNNNRGVFLRLSEVTNNYRACVTIPRRGWERMRDALNDLCEKLPDDEEDRQGGDYD</sequence>
<dbReference type="FunFam" id="3.30.2450.30:FF:000003">
    <property type="entry name" value="Histone acetyltransferase"/>
    <property type="match status" value="1"/>
</dbReference>
<dbReference type="SMART" id="SM00712">
    <property type="entry name" value="PUR"/>
    <property type="match status" value="3"/>
</dbReference>
<accession>A0A7D9E610</accession>
<dbReference type="GO" id="GO:0000977">
    <property type="term" value="F:RNA polymerase II transcription regulatory region sequence-specific DNA binding"/>
    <property type="evidence" value="ECO:0007669"/>
    <property type="project" value="InterPro"/>
</dbReference>
<evidence type="ECO:0000313" key="5">
    <source>
        <dbReference type="Proteomes" id="UP001152795"/>
    </source>
</evidence>
<dbReference type="EMBL" id="CACRXK020004206">
    <property type="protein sequence ID" value="CAB4001909.1"/>
    <property type="molecule type" value="Genomic_DNA"/>
</dbReference>
<feature type="region of interest" description="Disordered" evidence="3">
    <location>
        <begin position="108"/>
        <end position="130"/>
    </location>
</feature>
<evidence type="ECO:0000256" key="1">
    <source>
        <dbReference type="ARBA" id="ARBA00009251"/>
    </source>
</evidence>
<reference evidence="4" key="1">
    <citation type="submission" date="2020-04" db="EMBL/GenBank/DDBJ databases">
        <authorList>
            <person name="Alioto T."/>
            <person name="Alioto T."/>
            <person name="Gomez Garrido J."/>
        </authorList>
    </citation>
    <scope>NUCLEOTIDE SEQUENCE</scope>
    <source>
        <strain evidence="4">A484AB</strain>
    </source>
</reference>
<evidence type="ECO:0000256" key="3">
    <source>
        <dbReference type="SAM" id="MobiDB-lite"/>
    </source>
</evidence>
<keyword evidence="5" id="KW-1185">Reference proteome</keyword>
<feature type="region of interest" description="Disordered" evidence="3">
    <location>
        <begin position="1"/>
        <end position="38"/>
    </location>
</feature>
<gene>
    <name evidence="4" type="ORF">PACLA_8A014759</name>
</gene>
<comment type="similarity">
    <text evidence="1">Belongs to the PUR DNA-binding protein family.</text>
</comment>
<dbReference type="GO" id="GO:0000981">
    <property type="term" value="F:DNA-binding transcription factor activity, RNA polymerase II-specific"/>
    <property type="evidence" value="ECO:0007669"/>
    <property type="project" value="TreeGrafter"/>
</dbReference>
<dbReference type="OrthoDB" id="523901at2759"/>